<comment type="caution">
    <text evidence="6">The sequence shown here is derived from an EMBL/GenBank/DDBJ whole genome shotgun (WGS) entry which is preliminary data.</text>
</comment>
<reference evidence="6" key="1">
    <citation type="submission" date="2023-10" db="EMBL/GenBank/DDBJ databases">
        <authorList>
            <person name="Chen Y."/>
            <person name="Shah S."/>
            <person name="Dougan E. K."/>
            <person name="Thang M."/>
            <person name="Chan C."/>
        </authorList>
    </citation>
    <scope>NUCLEOTIDE SEQUENCE [LARGE SCALE GENOMIC DNA]</scope>
</reference>
<evidence type="ECO:0008006" key="8">
    <source>
        <dbReference type="Google" id="ProtNLM"/>
    </source>
</evidence>
<dbReference type="InterPro" id="IPR036521">
    <property type="entry name" value="SRP19-like_sf"/>
</dbReference>
<gene>
    <name evidence="6" type="ORF">PCOR1329_LOCUS49467</name>
</gene>
<keyword evidence="7" id="KW-1185">Reference proteome</keyword>
<name>A0ABN9UL05_9DINO</name>
<dbReference type="SUPFAM" id="SSF69695">
    <property type="entry name" value="SRP19"/>
    <property type="match status" value="2"/>
</dbReference>
<evidence type="ECO:0000256" key="3">
    <source>
        <dbReference type="ARBA" id="ARBA00023135"/>
    </source>
</evidence>
<dbReference type="PANTHER" id="PTHR17453">
    <property type="entry name" value="SIGNAL RECOGNITION PARTICLE 19 KD PROTEIN"/>
    <property type="match status" value="1"/>
</dbReference>
<feature type="compositionally biased region" description="Low complexity" evidence="5">
    <location>
        <begin position="147"/>
        <end position="165"/>
    </location>
</feature>
<accession>A0ABN9UL05</accession>
<dbReference type="Proteomes" id="UP001189429">
    <property type="component" value="Unassembled WGS sequence"/>
</dbReference>
<evidence type="ECO:0000256" key="4">
    <source>
        <dbReference type="ARBA" id="ARBA00023274"/>
    </source>
</evidence>
<sequence length="181" mass="19830">MTSSDSEGGLDVKRWNTLYPNYINSKKTVQEGRRIGAAKAAERSPVPPVLLAALGEGEDGELESEEPSCVEHPHAAEMAKVCEFLKIPHVLEMDKAYPRDWLNRGRVKVLLKTEDGKFTHPEIHTKTALMCKMGELIPQLENRKRIQQQAAASGGAAAAASSGAAPTRDQKKEAKKEEKKA</sequence>
<evidence type="ECO:0000256" key="2">
    <source>
        <dbReference type="ARBA" id="ARBA00022490"/>
    </source>
</evidence>
<protein>
    <recommendedName>
        <fullName evidence="8">Signal recognition particle 19 kDa protein</fullName>
    </recommendedName>
</protein>
<feature type="region of interest" description="Disordered" evidence="5">
    <location>
        <begin position="145"/>
        <end position="181"/>
    </location>
</feature>
<evidence type="ECO:0000313" key="7">
    <source>
        <dbReference type="Proteomes" id="UP001189429"/>
    </source>
</evidence>
<keyword evidence="4" id="KW-0687">Ribonucleoprotein</keyword>
<dbReference type="Pfam" id="PF01922">
    <property type="entry name" value="SRP19"/>
    <property type="match status" value="2"/>
</dbReference>
<dbReference type="PANTHER" id="PTHR17453:SF0">
    <property type="entry name" value="SIGNAL RECOGNITION PARTICLE 19 KDA PROTEIN"/>
    <property type="match status" value="1"/>
</dbReference>
<feature type="non-terminal residue" evidence="6">
    <location>
        <position position="181"/>
    </location>
</feature>
<dbReference type="Gene3D" id="3.30.56.30">
    <property type="entry name" value="Signal recognition particle, SRP19-like subunit"/>
    <property type="match status" value="2"/>
</dbReference>
<keyword evidence="3" id="KW-0733">Signal recognition particle</keyword>
<dbReference type="EMBL" id="CAUYUJ010015988">
    <property type="protein sequence ID" value="CAK0860524.1"/>
    <property type="molecule type" value="Genomic_DNA"/>
</dbReference>
<organism evidence="6 7">
    <name type="scientific">Prorocentrum cordatum</name>
    <dbReference type="NCBI Taxonomy" id="2364126"/>
    <lineage>
        <taxon>Eukaryota</taxon>
        <taxon>Sar</taxon>
        <taxon>Alveolata</taxon>
        <taxon>Dinophyceae</taxon>
        <taxon>Prorocentrales</taxon>
        <taxon>Prorocentraceae</taxon>
        <taxon>Prorocentrum</taxon>
    </lineage>
</organism>
<evidence type="ECO:0000313" key="6">
    <source>
        <dbReference type="EMBL" id="CAK0860524.1"/>
    </source>
</evidence>
<evidence type="ECO:0000256" key="1">
    <source>
        <dbReference type="ARBA" id="ARBA00004496"/>
    </source>
</evidence>
<comment type="subcellular location">
    <subcellularLocation>
        <location evidence="1">Cytoplasm</location>
    </subcellularLocation>
</comment>
<dbReference type="InterPro" id="IPR002778">
    <property type="entry name" value="Signal_recog_particle_SRP19"/>
</dbReference>
<keyword evidence="2" id="KW-0963">Cytoplasm</keyword>
<feature type="compositionally biased region" description="Basic and acidic residues" evidence="5">
    <location>
        <begin position="168"/>
        <end position="181"/>
    </location>
</feature>
<proteinExistence type="predicted"/>
<evidence type="ECO:0000256" key="5">
    <source>
        <dbReference type="SAM" id="MobiDB-lite"/>
    </source>
</evidence>